<evidence type="ECO:0000313" key="3">
    <source>
        <dbReference type="EMBL" id="KRL27946.1"/>
    </source>
</evidence>
<dbReference type="InterPro" id="IPR004839">
    <property type="entry name" value="Aminotransferase_I/II_large"/>
</dbReference>
<evidence type="ECO:0000256" key="1">
    <source>
        <dbReference type="RuleBase" id="RU000481"/>
    </source>
</evidence>
<dbReference type="InterPro" id="IPR015421">
    <property type="entry name" value="PyrdxlP-dep_Trfase_major"/>
</dbReference>
<comment type="cofactor">
    <cofactor evidence="1">
        <name>pyridoxal 5'-phosphate</name>
        <dbReference type="ChEBI" id="CHEBI:597326"/>
    </cofactor>
</comment>
<sequence>MVEIAPFGVEAWLNKWEKSAQYDISQSTIASLTMNELLNLDGHNGQEFYQMLDRQKMNYGWIEGSPEFKHEVAKLYDHVDPDNILQTNGATGANLLALYALVKSGDHVISEYPSYQQLYDIPRSLGADVDLWKIHEADQWYPDIEELKQLIRPDTKLICLNNANNPTGTILSRTFLEQVVNIAKSVGAYVLVDEVYLPLNHPERFTSIVDLYDKGIATNSLSKTYSMPGIRIGWTATNAQLADLFRKFRDYTMICGGVFNDQAATYVLRHRDQVLARNRKLVLGNLAIYRDWIAHEERASVVMPEAVSTSFPKLDVPVDIRSFCRGLLHDEGVLLVPGDAFDTPAHVRLGYCAPEATLRAGLTRLSKYLHQYD</sequence>
<dbReference type="EC" id="2.6.1.-" evidence="1"/>
<keyword evidence="1 3" id="KW-0032">Aminotransferase</keyword>
<protein>
    <recommendedName>
        <fullName evidence="1">Aminotransferase</fullName>
        <ecNumber evidence="1">2.6.1.-</ecNumber>
    </recommendedName>
</protein>
<dbReference type="Pfam" id="PF00155">
    <property type="entry name" value="Aminotran_1_2"/>
    <property type="match status" value="1"/>
</dbReference>
<reference evidence="3 4" key="1">
    <citation type="journal article" date="2015" name="Genome Announc.">
        <title>Expanding the biotechnology potential of lactobacilli through comparative genomics of 213 strains and associated genera.</title>
        <authorList>
            <person name="Sun Z."/>
            <person name="Harris H.M."/>
            <person name="McCann A."/>
            <person name="Guo C."/>
            <person name="Argimon S."/>
            <person name="Zhang W."/>
            <person name="Yang X."/>
            <person name="Jeffery I.B."/>
            <person name="Cooney J.C."/>
            <person name="Kagawa T.F."/>
            <person name="Liu W."/>
            <person name="Song Y."/>
            <person name="Salvetti E."/>
            <person name="Wrobel A."/>
            <person name="Rasinkangas P."/>
            <person name="Parkhill J."/>
            <person name="Rea M.C."/>
            <person name="O'Sullivan O."/>
            <person name="Ritari J."/>
            <person name="Douillard F.P."/>
            <person name="Paul Ross R."/>
            <person name="Yang R."/>
            <person name="Briner A.E."/>
            <person name="Felis G.E."/>
            <person name="de Vos W.M."/>
            <person name="Barrangou R."/>
            <person name="Klaenhammer T.R."/>
            <person name="Caufield P.W."/>
            <person name="Cui Y."/>
            <person name="Zhang H."/>
            <person name="O'Toole P.W."/>
        </authorList>
    </citation>
    <scope>NUCLEOTIDE SEQUENCE [LARGE SCALE GENOMIC DNA]</scope>
    <source>
        <strain evidence="3 4">DSM 13145</strain>
    </source>
</reference>
<organism evidence="3 4">
    <name type="scientific">Limosilactobacillus frumenti DSM 13145</name>
    <dbReference type="NCBI Taxonomy" id="1423746"/>
    <lineage>
        <taxon>Bacteria</taxon>
        <taxon>Bacillati</taxon>
        <taxon>Bacillota</taxon>
        <taxon>Bacilli</taxon>
        <taxon>Lactobacillales</taxon>
        <taxon>Lactobacillaceae</taxon>
        <taxon>Limosilactobacillus</taxon>
    </lineage>
</organism>
<accession>A0A0R1PE38</accession>
<dbReference type="GO" id="GO:0008483">
    <property type="term" value="F:transaminase activity"/>
    <property type="evidence" value="ECO:0007669"/>
    <property type="project" value="UniProtKB-KW"/>
</dbReference>
<proteinExistence type="inferred from homology"/>
<name>A0A0R1PE38_9LACO</name>
<dbReference type="InterPro" id="IPR015422">
    <property type="entry name" value="PyrdxlP-dep_Trfase_small"/>
</dbReference>
<dbReference type="InterPro" id="IPR015424">
    <property type="entry name" value="PyrdxlP-dep_Trfase"/>
</dbReference>
<dbReference type="GO" id="GO:0030170">
    <property type="term" value="F:pyridoxal phosphate binding"/>
    <property type="evidence" value="ECO:0007669"/>
    <property type="project" value="InterPro"/>
</dbReference>
<dbReference type="STRING" id="1423746.FD27_GL000218"/>
<dbReference type="PANTHER" id="PTHR43510">
    <property type="entry name" value="AMINOTRANSFERASE FUNCTION, HYPOTHETICAL (EUROFUNG)"/>
    <property type="match status" value="1"/>
</dbReference>
<dbReference type="PANTHER" id="PTHR43510:SF1">
    <property type="entry name" value="AMINOTRANSFERASE FUNCTION, HYPOTHETICAL (EUROFUNG)"/>
    <property type="match status" value="1"/>
</dbReference>
<dbReference type="PROSITE" id="PS00105">
    <property type="entry name" value="AA_TRANSFER_CLASS_1"/>
    <property type="match status" value="1"/>
</dbReference>
<dbReference type="SUPFAM" id="SSF53383">
    <property type="entry name" value="PLP-dependent transferases"/>
    <property type="match status" value="1"/>
</dbReference>
<dbReference type="RefSeq" id="WP_057748858.1">
    <property type="nucleotide sequence ID" value="NZ_AZER01000013.1"/>
</dbReference>
<evidence type="ECO:0000259" key="2">
    <source>
        <dbReference type="Pfam" id="PF00155"/>
    </source>
</evidence>
<dbReference type="CDD" id="cd00609">
    <property type="entry name" value="AAT_like"/>
    <property type="match status" value="1"/>
</dbReference>
<dbReference type="PATRIC" id="fig|1423746.3.peg.224"/>
<keyword evidence="1 3" id="KW-0808">Transferase</keyword>
<dbReference type="AlphaFoldDB" id="A0A0R1PE38"/>
<dbReference type="NCBIfam" id="NF005593">
    <property type="entry name" value="PRK07324.1"/>
    <property type="match status" value="1"/>
</dbReference>
<feature type="domain" description="Aminotransferase class I/classII large" evidence="2">
    <location>
        <begin position="54"/>
        <end position="364"/>
    </location>
</feature>
<dbReference type="Gene3D" id="3.40.640.10">
    <property type="entry name" value="Type I PLP-dependent aspartate aminotransferase-like (Major domain)"/>
    <property type="match status" value="1"/>
</dbReference>
<dbReference type="Proteomes" id="UP000051445">
    <property type="component" value="Unassembled WGS sequence"/>
</dbReference>
<dbReference type="OrthoDB" id="9802328at2"/>
<keyword evidence="4" id="KW-1185">Reference proteome</keyword>
<comment type="similarity">
    <text evidence="1">Belongs to the class-I pyridoxal-phosphate-dependent aminotransferase family.</text>
</comment>
<dbReference type="EMBL" id="AZER01000013">
    <property type="protein sequence ID" value="KRL27946.1"/>
    <property type="molecule type" value="Genomic_DNA"/>
</dbReference>
<comment type="caution">
    <text evidence="3">The sequence shown here is derived from an EMBL/GenBank/DDBJ whole genome shotgun (WGS) entry which is preliminary data.</text>
</comment>
<evidence type="ECO:0000313" key="4">
    <source>
        <dbReference type="Proteomes" id="UP000051445"/>
    </source>
</evidence>
<dbReference type="InterPro" id="IPR004838">
    <property type="entry name" value="NHTrfase_class1_PyrdxlP-BS"/>
</dbReference>
<gene>
    <name evidence="3" type="ORF">FD27_GL000218</name>
</gene>
<dbReference type="Gene3D" id="3.90.1150.10">
    <property type="entry name" value="Aspartate Aminotransferase, domain 1"/>
    <property type="match status" value="1"/>
</dbReference>